<dbReference type="Proteomes" id="UP000027195">
    <property type="component" value="Unassembled WGS sequence"/>
</dbReference>
<keyword evidence="2" id="KW-1185">Reference proteome</keyword>
<proteinExistence type="predicted"/>
<accession>A0A067MNM4</accession>
<organism evidence="1 2">
    <name type="scientific">Botryobasidium botryosum (strain FD-172 SS1)</name>
    <dbReference type="NCBI Taxonomy" id="930990"/>
    <lineage>
        <taxon>Eukaryota</taxon>
        <taxon>Fungi</taxon>
        <taxon>Dikarya</taxon>
        <taxon>Basidiomycota</taxon>
        <taxon>Agaricomycotina</taxon>
        <taxon>Agaricomycetes</taxon>
        <taxon>Cantharellales</taxon>
        <taxon>Botryobasidiaceae</taxon>
        <taxon>Botryobasidium</taxon>
    </lineage>
</organism>
<evidence type="ECO:0000313" key="2">
    <source>
        <dbReference type="Proteomes" id="UP000027195"/>
    </source>
</evidence>
<sequence>MQSDTSSTSMPSAAPPHLPVSNRRLCLSNVDGSRVPSVCGLPATDSVGSCVLGVCGPSETDAVPRMRACAGGSCVLGAHNPSVSLTTVSDPKADRVLSVRDPSGLALVTESCTVVVYRAYTTPRYF</sequence>
<reference evidence="2" key="1">
    <citation type="journal article" date="2014" name="Proc. Natl. Acad. Sci. U.S.A.">
        <title>Extensive sampling of basidiomycete genomes demonstrates inadequacy of the white-rot/brown-rot paradigm for wood decay fungi.</title>
        <authorList>
            <person name="Riley R."/>
            <person name="Salamov A.A."/>
            <person name="Brown D.W."/>
            <person name="Nagy L.G."/>
            <person name="Floudas D."/>
            <person name="Held B.W."/>
            <person name="Levasseur A."/>
            <person name="Lombard V."/>
            <person name="Morin E."/>
            <person name="Otillar R."/>
            <person name="Lindquist E.A."/>
            <person name="Sun H."/>
            <person name="LaButti K.M."/>
            <person name="Schmutz J."/>
            <person name="Jabbour D."/>
            <person name="Luo H."/>
            <person name="Baker S.E."/>
            <person name="Pisabarro A.G."/>
            <person name="Walton J.D."/>
            <person name="Blanchette R.A."/>
            <person name="Henrissat B."/>
            <person name="Martin F."/>
            <person name="Cullen D."/>
            <person name="Hibbett D.S."/>
            <person name="Grigoriev I.V."/>
        </authorList>
    </citation>
    <scope>NUCLEOTIDE SEQUENCE [LARGE SCALE GENOMIC DNA]</scope>
    <source>
        <strain evidence="2">FD-172 SS1</strain>
    </source>
</reference>
<name>A0A067MNM4_BOTB1</name>
<dbReference type="EMBL" id="KL198043">
    <property type="protein sequence ID" value="KDQ13487.1"/>
    <property type="molecule type" value="Genomic_DNA"/>
</dbReference>
<evidence type="ECO:0000313" key="1">
    <source>
        <dbReference type="EMBL" id="KDQ13487.1"/>
    </source>
</evidence>
<dbReference type="InParanoid" id="A0A067MNM4"/>
<dbReference type="HOGENOM" id="CLU_1981293_0_0_1"/>
<gene>
    <name evidence="1" type="ORF">BOTBODRAFT_66713</name>
</gene>
<dbReference type="AlphaFoldDB" id="A0A067MNM4"/>
<protein>
    <submittedName>
        <fullName evidence="1">Uncharacterized protein</fullName>
    </submittedName>
</protein>